<feature type="region of interest" description="Disordered" evidence="1">
    <location>
        <begin position="1"/>
        <end position="31"/>
    </location>
</feature>
<gene>
    <name evidence="2" type="ORF">GRJ2_001837700</name>
</gene>
<accession>A0ABC9X7W8</accession>
<feature type="region of interest" description="Disordered" evidence="1">
    <location>
        <begin position="67"/>
        <end position="102"/>
    </location>
</feature>
<reference evidence="2 3" key="1">
    <citation type="submission" date="2024-06" db="EMBL/GenBank/DDBJ databases">
        <title>The draft genome of Grus japonensis, version 3.</title>
        <authorList>
            <person name="Nabeshima K."/>
            <person name="Suzuki S."/>
            <person name="Onuma M."/>
        </authorList>
    </citation>
    <scope>NUCLEOTIDE SEQUENCE [LARGE SCALE GENOMIC DNA]</scope>
    <source>
        <strain evidence="2 3">451A</strain>
    </source>
</reference>
<dbReference type="EMBL" id="BAAFJT010000009">
    <property type="protein sequence ID" value="GAB0193724.1"/>
    <property type="molecule type" value="Genomic_DNA"/>
</dbReference>
<proteinExistence type="predicted"/>
<comment type="caution">
    <text evidence="2">The sequence shown here is derived from an EMBL/GenBank/DDBJ whole genome shotgun (WGS) entry which is preliminary data.</text>
</comment>
<dbReference type="Pfam" id="PF15015">
    <property type="entry name" value="NYD-SP12_N"/>
    <property type="match status" value="1"/>
</dbReference>
<feature type="compositionally biased region" description="Basic and acidic residues" evidence="1">
    <location>
        <begin position="86"/>
        <end position="101"/>
    </location>
</feature>
<keyword evidence="3" id="KW-1185">Reference proteome</keyword>
<organism evidence="2 3">
    <name type="scientific">Grus japonensis</name>
    <name type="common">Japanese crane</name>
    <name type="synonym">Red-crowned crane</name>
    <dbReference type="NCBI Taxonomy" id="30415"/>
    <lineage>
        <taxon>Eukaryota</taxon>
        <taxon>Metazoa</taxon>
        <taxon>Chordata</taxon>
        <taxon>Craniata</taxon>
        <taxon>Vertebrata</taxon>
        <taxon>Euteleostomi</taxon>
        <taxon>Archelosauria</taxon>
        <taxon>Archosauria</taxon>
        <taxon>Dinosauria</taxon>
        <taxon>Saurischia</taxon>
        <taxon>Theropoda</taxon>
        <taxon>Coelurosauria</taxon>
        <taxon>Aves</taxon>
        <taxon>Neognathae</taxon>
        <taxon>Neoaves</taxon>
        <taxon>Gruiformes</taxon>
        <taxon>Gruidae</taxon>
        <taxon>Grus</taxon>
    </lineage>
</organism>
<dbReference type="PANTHER" id="PTHR47228">
    <property type="entry name" value="SPERMATOGENESIS-ASSOCIATED PROTEIN 16"/>
    <property type="match status" value="1"/>
</dbReference>
<dbReference type="InterPro" id="IPR029161">
    <property type="entry name" value="SPATA16"/>
</dbReference>
<dbReference type="AlphaFoldDB" id="A0ABC9X7W8"/>
<sequence>MASESNIDFQKKLVSMDGKNETSQQMCRSEESNVAANKLNDIPEALQEVKNHFGDGAEENIMRTIKTAEKTKEKQSNNVGRAKPKQKSENNEKTAVKKEETTLETGNRLIPTPLSHIPLKSLTDIETELVYTDEEDVYFEFAEPVLSTSTQSACRDSGKADALSTPNGSALRQIDKELQVTLRETSACYRQNNYAAATEQLSKALEV</sequence>
<feature type="compositionally biased region" description="Polar residues" evidence="1">
    <location>
        <begin position="21"/>
        <end position="31"/>
    </location>
</feature>
<evidence type="ECO:0000313" key="3">
    <source>
        <dbReference type="Proteomes" id="UP001623348"/>
    </source>
</evidence>
<evidence type="ECO:0000313" key="2">
    <source>
        <dbReference type="EMBL" id="GAB0193724.1"/>
    </source>
</evidence>
<evidence type="ECO:0000256" key="1">
    <source>
        <dbReference type="SAM" id="MobiDB-lite"/>
    </source>
</evidence>
<protein>
    <submittedName>
        <fullName evidence="2">Spermatogenesis-associated protein 16</fullName>
    </submittedName>
</protein>
<name>A0ABC9X7W8_GRUJA</name>
<dbReference type="Proteomes" id="UP001623348">
    <property type="component" value="Unassembled WGS sequence"/>
</dbReference>
<dbReference type="PANTHER" id="PTHR47228:SF1">
    <property type="entry name" value="SPERMATOGENESIS-ASSOCIATED PROTEIN 16"/>
    <property type="match status" value="1"/>
</dbReference>